<dbReference type="EMBL" id="JACVVK020000058">
    <property type="protein sequence ID" value="KAK7497440.1"/>
    <property type="molecule type" value="Genomic_DNA"/>
</dbReference>
<dbReference type="AlphaFoldDB" id="A0ABD0LDN2"/>
<comment type="caution">
    <text evidence="3">The sequence shown here is derived from an EMBL/GenBank/DDBJ whole genome shotgun (WGS) entry which is preliminary data.</text>
</comment>
<reference evidence="3 4" key="1">
    <citation type="journal article" date="2023" name="Sci. Data">
        <title>Genome assembly of the Korean intertidal mud-creeper Batillaria attramentaria.</title>
        <authorList>
            <person name="Patra A.K."/>
            <person name="Ho P.T."/>
            <person name="Jun S."/>
            <person name="Lee S.J."/>
            <person name="Kim Y."/>
            <person name="Won Y.J."/>
        </authorList>
    </citation>
    <scope>NUCLEOTIDE SEQUENCE [LARGE SCALE GENOMIC DNA]</scope>
    <source>
        <strain evidence="3">Wonlab-2016</strain>
    </source>
</reference>
<evidence type="ECO:0000313" key="3">
    <source>
        <dbReference type="EMBL" id="KAK7497440.1"/>
    </source>
</evidence>
<evidence type="ECO:0008006" key="5">
    <source>
        <dbReference type="Google" id="ProtNLM"/>
    </source>
</evidence>
<comment type="similarity">
    <text evidence="1">Belongs to the EXO5 family.</text>
</comment>
<dbReference type="InterPro" id="IPR019190">
    <property type="entry name" value="EXOV"/>
</dbReference>
<gene>
    <name evidence="3" type="ORF">BaRGS_00011282</name>
</gene>
<evidence type="ECO:0000313" key="4">
    <source>
        <dbReference type="Proteomes" id="UP001519460"/>
    </source>
</evidence>
<feature type="compositionally biased region" description="Basic and acidic residues" evidence="2">
    <location>
        <begin position="56"/>
        <end position="71"/>
    </location>
</feature>
<sequence>MSTDDSAEWSDADESLLARLDYTYGSQEGGTEANETCSGRTEVNISADTTVTSDNDITHKSGQDSATHSDSDTCVASRQPPTTGVADKGENPLTSGNFNPLTMFIKSQYFTVTDLTTQLWCEQHMLYALMGIEPQPPEPLEGEVQVPVPLKTADRPEVKAGKSVHLARELEIHDFVKVKISSKGEKWAVHILNLLSAIQGFLSGISVVREVPVFGDPFGTGDLFFGIIDELRFDQETYSVQLSELKTRKSERLPGKAQKKQHIFQVQVYKRLWDNLVRGEFSADHFLTKLSLTEEADQPLSDEIVQLMDASAISAETLRQLLTNVLSAAQSLVCISSTIIEYVQQDTGISIGQTKVQDDEERLLRAFHWCMEFWHGRREVQGVEIEEAWKCHSCEYASICEWRQQKCEEYRLKNALQS</sequence>
<accession>A0ABD0LDN2</accession>
<dbReference type="Gene3D" id="3.90.320.10">
    <property type="match status" value="1"/>
</dbReference>
<feature type="region of interest" description="Disordered" evidence="2">
    <location>
        <begin position="48"/>
        <end position="93"/>
    </location>
</feature>
<dbReference type="PANTHER" id="PTHR14464">
    <property type="entry name" value="EXONUCLEASE V"/>
    <property type="match status" value="1"/>
</dbReference>
<feature type="compositionally biased region" description="Polar residues" evidence="2">
    <location>
        <begin position="72"/>
        <end position="82"/>
    </location>
</feature>
<dbReference type="Pfam" id="PF09810">
    <property type="entry name" value="Exo5"/>
    <property type="match status" value="2"/>
</dbReference>
<evidence type="ECO:0000256" key="1">
    <source>
        <dbReference type="ARBA" id="ARBA00009797"/>
    </source>
</evidence>
<keyword evidence="4" id="KW-1185">Reference proteome</keyword>
<name>A0ABD0LDN2_9CAEN</name>
<dbReference type="InterPro" id="IPR011604">
    <property type="entry name" value="PDDEXK-like_dom_sf"/>
</dbReference>
<organism evidence="3 4">
    <name type="scientific">Batillaria attramentaria</name>
    <dbReference type="NCBI Taxonomy" id="370345"/>
    <lineage>
        <taxon>Eukaryota</taxon>
        <taxon>Metazoa</taxon>
        <taxon>Spiralia</taxon>
        <taxon>Lophotrochozoa</taxon>
        <taxon>Mollusca</taxon>
        <taxon>Gastropoda</taxon>
        <taxon>Caenogastropoda</taxon>
        <taxon>Sorbeoconcha</taxon>
        <taxon>Cerithioidea</taxon>
        <taxon>Batillariidae</taxon>
        <taxon>Batillaria</taxon>
    </lineage>
</organism>
<protein>
    <recommendedName>
        <fullName evidence="5">Exonuclease V</fullName>
    </recommendedName>
</protein>
<proteinExistence type="inferred from homology"/>
<dbReference type="Proteomes" id="UP001519460">
    <property type="component" value="Unassembled WGS sequence"/>
</dbReference>
<evidence type="ECO:0000256" key="2">
    <source>
        <dbReference type="SAM" id="MobiDB-lite"/>
    </source>
</evidence>
<dbReference type="PANTHER" id="PTHR14464:SF4">
    <property type="entry name" value="EXONUCLEASE V"/>
    <property type="match status" value="1"/>
</dbReference>